<proteinExistence type="predicted"/>
<reference evidence="1 2" key="1">
    <citation type="submission" date="2019-01" db="EMBL/GenBank/DDBJ databases">
        <title>Sequencing of cultivated peanut Arachis hypogaea provides insights into genome evolution and oil improvement.</title>
        <authorList>
            <person name="Chen X."/>
        </authorList>
    </citation>
    <scope>NUCLEOTIDE SEQUENCE [LARGE SCALE GENOMIC DNA]</scope>
    <source>
        <strain evidence="2">cv. Fuhuasheng</strain>
        <tissue evidence="1">Leaves</tissue>
    </source>
</reference>
<accession>A0A445CBV5</accession>
<sequence length="91" mass="10107">MENKKALVSFPKIVAGIYLSTAEPEKLSRKMQKSSYQHGSLVVLHVASSSSSQIPSLNSRNGTTLFSLLYPSLFLHQRRTFSPTHQSTDIV</sequence>
<dbReference type="AlphaFoldDB" id="A0A445CBV5"/>
<comment type="caution">
    <text evidence="1">The sequence shown here is derived from an EMBL/GenBank/DDBJ whole genome shotgun (WGS) entry which is preliminary data.</text>
</comment>
<evidence type="ECO:0000313" key="1">
    <source>
        <dbReference type="EMBL" id="RYR48435.1"/>
    </source>
</evidence>
<keyword evidence="2" id="KW-1185">Reference proteome</keyword>
<evidence type="ECO:0000313" key="2">
    <source>
        <dbReference type="Proteomes" id="UP000289738"/>
    </source>
</evidence>
<protein>
    <submittedName>
        <fullName evidence="1">Uncharacterized protein</fullName>
    </submittedName>
</protein>
<dbReference type="Proteomes" id="UP000289738">
    <property type="component" value="Chromosome A07"/>
</dbReference>
<organism evidence="1 2">
    <name type="scientific">Arachis hypogaea</name>
    <name type="common">Peanut</name>
    <dbReference type="NCBI Taxonomy" id="3818"/>
    <lineage>
        <taxon>Eukaryota</taxon>
        <taxon>Viridiplantae</taxon>
        <taxon>Streptophyta</taxon>
        <taxon>Embryophyta</taxon>
        <taxon>Tracheophyta</taxon>
        <taxon>Spermatophyta</taxon>
        <taxon>Magnoliopsida</taxon>
        <taxon>eudicotyledons</taxon>
        <taxon>Gunneridae</taxon>
        <taxon>Pentapetalae</taxon>
        <taxon>rosids</taxon>
        <taxon>fabids</taxon>
        <taxon>Fabales</taxon>
        <taxon>Fabaceae</taxon>
        <taxon>Papilionoideae</taxon>
        <taxon>50 kb inversion clade</taxon>
        <taxon>dalbergioids sensu lato</taxon>
        <taxon>Dalbergieae</taxon>
        <taxon>Pterocarpus clade</taxon>
        <taxon>Arachis</taxon>
    </lineage>
</organism>
<name>A0A445CBV5_ARAHY</name>
<gene>
    <name evidence="1" type="ORF">Ahy_A07g034461</name>
</gene>
<dbReference type="EMBL" id="SDMP01000007">
    <property type="protein sequence ID" value="RYR48435.1"/>
    <property type="molecule type" value="Genomic_DNA"/>
</dbReference>